<accession>A0A1G6VRF9</accession>
<name>A0A1G6VRF9_9RHOB</name>
<gene>
    <name evidence="1" type="ORF">SAMN04488239_108137</name>
</gene>
<evidence type="ECO:0000313" key="2">
    <source>
        <dbReference type="Proteomes" id="UP000199628"/>
    </source>
</evidence>
<proteinExistence type="predicted"/>
<dbReference type="PIRSF" id="PIRSF033303">
    <property type="entry name" value="UCP033303"/>
    <property type="match status" value="1"/>
</dbReference>
<keyword evidence="2" id="KW-1185">Reference proteome</keyword>
<protein>
    <recommendedName>
        <fullName evidence="3">DUF1326 domain-containing protein</fullName>
    </recommendedName>
</protein>
<dbReference type="OrthoDB" id="9802256at2"/>
<organism evidence="1 2">
    <name type="scientific">Ruegeria marina</name>
    <dbReference type="NCBI Taxonomy" id="639004"/>
    <lineage>
        <taxon>Bacteria</taxon>
        <taxon>Pseudomonadati</taxon>
        <taxon>Pseudomonadota</taxon>
        <taxon>Alphaproteobacteria</taxon>
        <taxon>Rhodobacterales</taxon>
        <taxon>Roseobacteraceae</taxon>
        <taxon>Ruegeria</taxon>
    </lineage>
</organism>
<evidence type="ECO:0008006" key="3">
    <source>
        <dbReference type="Google" id="ProtNLM"/>
    </source>
</evidence>
<dbReference type="InterPro" id="IPR014581">
    <property type="entry name" value="UCP033303"/>
</dbReference>
<dbReference type="STRING" id="639004.SAMN04488239_108137"/>
<reference evidence="2" key="1">
    <citation type="submission" date="2016-10" db="EMBL/GenBank/DDBJ databases">
        <authorList>
            <person name="Varghese N."/>
            <person name="Submissions S."/>
        </authorList>
    </citation>
    <scope>NUCLEOTIDE SEQUENCE [LARGE SCALE GENOMIC DNA]</scope>
    <source>
        <strain evidence="2">CGMCC 1.9108</strain>
    </source>
</reference>
<dbReference type="Proteomes" id="UP000199628">
    <property type="component" value="Unassembled WGS sequence"/>
</dbReference>
<evidence type="ECO:0000313" key="1">
    <source>
        <dbReference type="EMBL" id="SDD56158.1"/>
    </source>
</evidence>
<dbReference type="InterPro" id="IPR009758">
    <property type="entry name" value="DUF1326"/>
</dbReference>
<dbReference type="AlphaFoldDB" id="A0A1G6VRF9"/>
<dbReference type="RefSeq" id="WP_093032102.1">
    <property type="nucleotide sequence ID" value="NZ_FMZV01000008.1"/>
</dbReference>
<sequence>MADWHIEGEYMETCNCDFLCPCITSNLTATPTEGDCKAAIAMKINKGEKGGVSLDGLSFIVLLHAPSAMSDGNIKVGLIVDEKASEEQIAAIGDIATGAAGGPMEALGPLVGEVAGVEKRPISFVSDGDKITVTAGELIEQEVEAVNSALPNGGPIKIDNVPHPVSTTLALAKATKSKFNAFGVTWDDATGSRNGHFAPFAWSA</sequence>
<dbReference type="Pfam" id="PF07040">
    <property type="entry name" value="DUF1326"/>
    <property type="match status" value="1"/>
</dbReference>
<dbReference type="EMBL" id="FMZV01000008">
    <property type="protein sequence ID" value="SDD56158.1"/>
    <property type="molecule type" value="Genomic_DNA"/>
</dbReference>